<reference evidence="2" key="2">
    <citation type="submission" date="2020-05" db="UniProtKB">
        <authorList>
            <consortium name="EnsemblMetazoa"/>
        </authorList>
    </citation>
    <scope>IDENTIFICATION</scope>
    <source>
        <strain evidence="2">IAEA</strain>
    </source>
</reference>
<dbReference type="AlphaFoldDB" id="A0A1A9WJC0"/>
<feature type="transmembrane region" description="Helical" evidence="1">
    <location>
        <begin position="84"/>
        <end position="105"/>
    </location>
</feature>
<evidence type="ECO:0000313" key="3">
    <source>
        <dbReference type="Proteomes" id="UP000091820"/>
    </source>
</evidence>
<dbReference type="Proteomes" id="UP000091820">
    <property type="component" value="Unassembled WGS sequence"/>
</dbReference>
<accession>A0A1A9WJC0</accession>
<organism evidence="2 3">
    <name type="scientific">Glossina brevipalpis</name>
    <dbReference type="NCBI Taxonomy" id="37001"/>
    <lineage>
        <taxon>Eukaryota</taxon>
        <taxon>Metazoa</taxon>
        <taxon>Ecdysozoa</taxon>
        <taxon>Arthropoda</taxon>
        <taxon>Hexapoda</taxon>
        <taxon>Insecta</taxon>
        <taxon>Pterygota</taxon>
        <taxon>Neoptera</taxon>
        <taxon>Endopterygota</taxon>
        <taxon>Diptera</taxon>
        <taxon>Brachycera</taxon>
        <taxon>Muscomorpha</taxon>
        <taxon>Hippoboscoidea</taxon>
        <taxon>Glossinidae</taxon>
        <taxon>Glossina</taxon>
    </lineage>
</organism>
<name>A0A1A9WJC0_9MUSC</name>
<sequence length="129" mass="15042">MTEDLQLNSKIRNNVYTTSYMVPLIENIEIKLSVEQIELHLILNVEVEINDWIDFIVILYMNGFLLAANNRLLYVSIIMQIRTILIAFYMNSYCFAILTIVTHAITESNDAYKCRASVDLRNFHAPEKH</sequence>
<evidence type="ECO:0000256" key="1">
    <source>
        <dbReference type="SAM" id="Phobius"/>
    </source>
</evidence>
<dbReference type="EnsemblMetazoa" id="GBRI021889-RA">
    <property type="protein sequence ID" value="GBRI021889-PA"/>
    <property type="gene ID" value="GBRI021889"/>
</dbReference>
<evidence type="ECO:0000313" key="2">
    <source>
        <dbReference type="EnsemblMetazoa" id="GBRI021889-PA"/>
    </source>
</evidence>
<protein>
    <submittedName>
        <fullName evidence="2">Uncharacterized protein</fullName>
    </submittedName>
</protein>
<reference evidence="3" key="1">
    <citation type="submission" date="2014-03" db="EMBL/GenBank/DDBJ databases">
        <authorList>
            <person name="Aksoy S."/>
            <person name="Warren W."/>
            <person name="Wilson R.K."/>
        </authorList>
    </citation>
    <scope>NUCLEOTIDE SEQUENCE [LARGE SCALE GENOMIC DNA]</scope>
    <source>
        <strain evidence="3">IAEA</strain>
    </source>
</reference>
<proteinExistence type="predicted"/>
<dbReference type="VEuPathDB" id="VectorBase:GBRI021889"/>
<feature type="transmembrane region" description="Helical" evidence="1">
    <location>
        <begin position="52"/>
        <end position="72"/>
    </location>
</feature>
<keyword evidence="3" id="KW-1185">Reference proteome</keyword>
<keyword evidence="1" id="KW-0472">Membrane</keyword>
<keyword evidence="1" id="KW-1133">Transmembrane helix</keyword>
<keyword evidence="1" id="KW-0812">Transmembrane</keyword>